<comment type="caution">
    <text evidence="1">The sequence shown here is derived from an EMBL/GenBank/DDBJ whole genome shotgun (WGS) entry which is preliminary data.</text>
</comment>
<dbReference type="EMBL" id="CAKOFQ010006700">
    <property type="protein sequence ID" value="CAH1962167.1"/>
    <property type="molecule type" value="Genomic_DNA"/>
</dbReference>
<sequence>MCTVFHWQSNRMNIDGLQKTSFGEGEEGKYAVIKTILQYHQRDLLK</sequence>
<gene>
    <name evidence="1" type="ORF">ACAOBT_LOCUS4535</name>
</gene>
<reference evidence="1" key="1">
    <citation type="submission" date="2022-03" db="EMBL/GenBank/DDBJ databases">
        <authorList>
            <person name="Sayadi A."/>
        </authorList>
    </citation>
    <scope>NUCLEOTIDE SEQUENCE</scope>
</reference>
<accession>A0A9P0JW92</accession>
<evidence type="ECO:0000313" key="1">
    <source>
        <dbReference type="EMBL" id="CAH1962167.1"/>
    </source>
</evidence>
<dbReference type="Proteomes" id="UP001152888">
    <property type="component" value="Unassembled WGS sequence"/>
</dbReference>
<organism evidence="1 2">
    <name type="scientific">Acanthoscelides obtectus</name>
    <name type="common">Bean weevil</name>
    <name type="synonym">Bruchus obtectus</name>
    <dbReference type="NCBI Taxonomy" id="200917"/>
    <lineage>
        <taxon>Eukaryota</taxon>
        <taxon>Metazoa</taxon>
        <taxon>Ecdysozoa</taxon>
        <taxon>Arthropoda</taxon>
        <taxon>Hexapoda</taxon>
        <taxon>Insecta</taxon>
        <taxon>Pterygota</taxon>
        <taxon>Neoptera</taxon>
        <taxon>Endopterygota</taxon>
        <taxon>Coleoptera</taxon>
        <taxon>Polyphaga</taxon>
        <taxon>Cucujiformia</taxon>
        <taxon>Chrysomeloidea</taxon>
        <taxon>Chrysomelidae</taxon>
        <taxon>Bruchinae</taxon>
        <taxon>Bruchini</taxon>
        <taxon>Acanthoscelides</taxon>
    </lineage>
</organism>
<protein>
    <submittedName>
        <fullName evidence="1">Uncharacterized protein</fullName>
    </submittedName>
</protein>
<dbReference type="AlphaFoldDB" id="A0A9P0JW92"/>
<evidence type="ECO:0000313" key="2">
    <source>
        <dbReference type="Proteomes" id="UP001152888"/>
    </source>
</evidence>
<name>A0A9P0JW92_ACAOB</name>
<proteinExistence type="predicted"/>
<keyword evidence="2" id="KW-1185">Reference proteome</keyword>